<protein>
    <submittedName>
        <fullName evidence="1">Uncharacterized protein</fullName>
    </submittedName>
</protein>
<dbReference type="Proteomes" id="UP000652761">
    <property type="component" value="Unassembled WGS sequence"/>
</dbReference>
<evidence type="ECO:0000313" key="1">
    <source>
        <dbReference type="EMBL" id="MQM19146.1"/>
    </source>
</evidence>
<name>A0A843XIH4_COLES</name>
<gene>
    <name evidence="1" type="ORF">Taro_052146</name>
</gene>
<comment type="caution">
    <text evidence="1">The sequence shown here is derived from an EMBL/GenBank/DDBJ whole genome shotgun (WGS) entry which is preliminary data.</text>
</comment>
<accession>A0A843XIH4</accession>
<sequence length="97" mass="10517">MAVAEGGRRILQLPEKIRGARCKLTCVTSLDHAWKGALKGVHNWRSYALRRPLGWQAVNASLDGGARRPVLFGDMPLGGLAKPDHGGHALKAPKWSL</sequence>
<keyword evidence="2" id="KW-1185">Reference proteome</keyword>
<organism evidence="1 2">
    <name type="scientific">Colocasia esculenta</name>
    <name type="common">Wild taro</name>
    <name type="synonym">Arum esculentum</name>
    <dbReference type="NCBI Taxonomy" id="4460"/>
    <lineage>
        <taxon>Eukaryota</taxon>
        <taxon>Viridiplantae</taxon>
        <taxon>Streptophyta</taxon>
        <taxon>Embryophyta</taxon>
        <taxon>Tracheophyta</taxon>
        <taxon>Spermatophyta</taxon>
        <taxon>Magnoliopsida</taxon>
        <taxon>Liliopsida</taxon>
        <taxon>Araceae</taxon>
        <taxon>Aroideae</taxon>
        <taxon>Colocasieae</taxon>
        <taxon>Colocasia</taxon>
    </lineage>
</organism>
<dbReference type="AlphaFoldDB" id="A0A843XIH4"/>
<proteinExistence type="predicted"/>
<reference evidence="1" key="1">
    <citation type="submission" date="2017-07" db="EMBL/GenBank/DDBJ databases">
        <title>Taro Niue Genome Assembly and Annotation.</title>
        <authorList>
            <person name="Atibalentja N."/>
            <person name="Keating K."/>
            <person name="Fields C.J."/>
        </authorList>
    </citation>
    <scope>NUCLEOTIDE SEQUENCE</scope>
    <source>
        <strain evidence="1">Niue_2</strain>
        <tissue evidence="1">Leaf</tissue>
    </source>
</reference>
<dbReference type="EMBL" id="NMUH01008696">
    <property type="protein sequence ID" value="MQM19146.1"/>
    <property type="molecule type" value="Genomic_DNA"/>
</dbReference>
<evidence type="ECO:0000313" key="2">
    <source>
        <dbReference type="Proteomes" id="UP000652761"/>
    </source>
</evidence>